<dbReference type="OrthoDB" id="9790745at2"/>
<dbReference type="STRING" id="405444.ABB26_17510"/>
<evidence type="ECO:0008006" key="3">
    <source>
        <dbReference type="Google" id="ProtNLM"/>
    </source>
</evidence>
<evidence type="ECO:0000313" key="1">
    <source>
        <dbReference type="EMBL" id="KRG61938.1"/>
    </source>
</evidence>
<dbReference type="EMBL" id="LDJI01000045">
    <property type="protein sequence ID" value="KRG61938.1"/>
    <property type="molecule type" value="Genomic_DNA"/>
</dbReference>
<proteinExistence type="predicted"/>
<reference evidence="1 2" key="1">
    <citation type="submission" date="2015-05" db="EMBL/GenBank/DDBJ databases">
        <title>Genome sequencing and analysis of members of genus Stenotrophomonas.</title>
        <authorList>
            <person name="Patil P.P."/>
            <person name="Midha S."/>
            <person name="Patil P.B."/>
        </authorList>
    </citation>
    <scope>NUCLEOTIDE SEQUENCE [LARGE SCALE GENOMIC DNA]</scope>
    <source>
        <strain evidence="1 2">DSM 18929</strain>
    </source>
</reference>
<keyword evidence="2" id="KW-1185">Reference proteome</keyword>
<dbReference type="AlphaFoldDB" id="A0A0R0C629"/>
<dbReference type="Pfam" id="PF22752">
    <property type="entry name" value="DUF488-N3i"/>
    <property type="match status" value="1"/>
</dbReference>
<accession>A0A0R0C629</accession>
<dbReference type="PANTHER" id="PTHR36849">
    <property type="entry name" value="CYTOPLASMIC PROTEIN-RELATED"/>
    <property type="match status" value="1"/>
</dbReference>
<dbReference type="PATRIC" id="fig|405444.3.peg.3022"/>
<evidence type="ECO:0000313" key="2">
    <source>
        <dbReference type="Proteomes" id="UP000050864"/>
    </source>
</evidence>
<dbReference type="PANTHER" id="PTHR36849:SF1">
    <property type="entry name" value="CYTOPLASMIC PROTEIN"/>
    <property type="match status" value="1"/>
</dbReference>
<sequence>MDIHCKRAYETASASDGQRFLVDRLWPRGVSREALHAIWLKDVAPSTELRQWFDHRAERWDEFQQRYWQELATYPQHLKPLRDALDAGPITLVYGARDTHCNQAVALRDYLRAHPRHSH</sequence>
<dbReference type="RefSeq" id="WP_057635989.1">
    <property type="nucleotide sequence ID" value="NZ_LDJI01000045.1"/>
</dbReference>
<organism evidence="1 2">
    <name type="scientific">Stenotrophomonas humi</name>
    <dbReference type="NCBI Taxonomy" id="405444"/>
    <lineage>
        <taxon>Bacteria</taxon>
        <taxon>Pseudomonadati</taxon>
        <taxon>Pseudomonadota</taxon>
        <taxon>Gammaproteobacteria</taxon>
        <taxon>Lysobacterales</taxon>
        <taxon>Lysobacteraceae</taxon>
        <taxon>Stenotrophomonas</taxon>
    </lineage>
</organism>
<name>A0A0R0C629_9GAMM</name>
<comment type="caution">
    <text evidence="1">The sequence shown here is derived from an EMBL/GenBank/DDBJ whole genome shotgun (WGS) entry which is preliminary data.</text>
</comment>
<protein>
    <recommendedName>
        <fullName evidence="3">Uroporphyrin-III methyltransferase</fullName>
    </recommendedName>
</protein>
<dbReference type="InterPro" id="IPR052552">
    <property type="entry name" value="YeaO-like"/>
</dbReference>
<gene>
    <name evidence="1" type="ORF">ABB26_17510</name>
</gene>
<dbReference type="Proteomes" id="UP000050864">
    <property type="component" value="Unassembled WGS sequence"/>
</dbReference>